<sequence>MSWIFEIPENSVSGRRILSQISLTETFQLTWRRENTSTAPNHFCNFHVFPTMGAVISGSCSCIKPNYR</sequence>
<accession>A0A0E9QNG0</accession>
<organism evidence="1">
    <name type="scientific">Anguilla anguilla</name>
    <name type="common">European freshwater eel</name>
    <name type="synonym">Muraena anguilla</name>
    <dbReference type="NCBI Taxonomy" id="7936"/>
    <lineage>
        <taxon>Eukaryota</taxon>
        <taxon>Metazoa</taxon>
        <taxon>Chordata</taxon>
        <taxon>Craniata</taxon>
        <taxon>Vertebrata</taxon>
        <taxon>Euteleostomi</taxon>
        <taxon>Actinopterygii</taxon>
        <taxon>Neopterygii</taxon>
        <taxon>Teleostei</taxon>
        <taxon>Anguilliformes</taxon>
        <taxon>Anguillidae</taxon>
        <taxon>Anguilla</taxon>
    </lineage>
</organism>
<reference evidence="1" key="2">
    <citation type="journal article" date="2015" name="Fish Shellfish Immunol.">
        <title>Early steps in the European eel (Anguilla anguilla)-Vibrio vulnificus interaction in the gills: Role of the RtxA13 toxin.</title>
        <authorList>
            <person name="Callol A."/>
            <person name="Pajuelo D."/>
            <person name="Ebbesson L."/>
            <person name="Teles M."/>
            <person name="MacKenzie S."/>
            <person name="Amaro C."/>
        </authorList>
    </citation>
    <scope>NUCLEOTIDE SEQUENCE</scope>
</reference>
<evidence type="ECO:0000313" key="1">
    <source>
        <dbReference type="EMBL" id="JAH18354.1"/>
    </source>
</evidence>
<protein>
    <submittedName>
        <fullName evidence="1">Uncharacterized protein</fullName>
    </submittedName>
</protein>
<proteinExistence type="predicted"/>
<dbReference type="AlphaFoldDB" id="A0A0E9QNG0"/>
<dbReference type="EMBL" id="GBXM01090223">
    <property type="protein sequence ID" value="JAH18354.1"/>
    <property type="molecule type" value="Transcribed_RNA"/>
</dbReference>
<name>A0A0E9QNG0_ANGAN</name>
<reference evidence="1" key="1">
    <citation type="submission" date="2014-11" db="EMBL/GenBank/DDBJ databases">
        <authorList>
            <person name="Amaro Gonzalez C."/>
        </authorList>
    </citation>
    <scope>NUCLEOTIDE SEQUENCE</scope>
</reference>